<dbReference type="WBParaSite" id="SSTP_0000208400.1">
    <property type="protein sequence ID" value="SSTP_0000208400.1"/>
    <property type="gene ID" value="SSTP_0000208400"/>
</dbReference>
<evidence type="ECO:0000313" key="3">
    <source>
        <dbReference type="WBParaSite" id="SSTP_0000208400.1"/>
    </source>
</evidence>
<organism evidence="3">
    <name type="scientific">Strongyloides stercoralis</name>
    <name type="common">Threadworm</name>
    <dbReference type="NCBI Taxonomy" id="6248"/>
    <lineage>
        <taxon>Eukaryota</taxon>
        <taxon>Metazoa</taxon>
        <taxon>Ecdysozoa</taxon>
        <taxon>Nematoda</taxon>
        <taxon>Chromadorea</taxon>
        <taxon>Rhabditida</taxon>
        <taxon>Tylenchina</taxon>
        <taxon>Panagrolaimomorpha</taxon>
        <taxon>Strongyloidoidea</taxon>
        <taxon>Strongyloididae</taxon>
        <taxon>Strongyloides</taxon>
    </lineage>
</organism>
<keyword evidence="1" id="KW-0472">Membrane</keyword>
<keyword evidence="2" id="KW-1185">Reference proteome</keyword>
<proteinExistence type="predicted"/>
<sequence>MKNDSTLFWCFLGISSIVFIIIFGVSFFYHNNKQKKRVGNVERNFYQNVNIFQNVIRKQRSLDQKNGVDKEVCTISGKQKKLQNNNNQNQEKSHIISNNSSYLSVTPKTQKNIAQFQEMAHSVCELTNSIKNKKKLNDGISIIIDNETFSHANSNPLKVNVKNDEKKTVSEIESDNLLKGNALFKDILAEEEEFRQEAKRRGIDEDSYVFQSMNKNSKTLTNDFTKNEKFLKGSENKNIPISTDI</sequence>
<protein>
    <submittedName>
        <fullName evidence="4">Transmembrane protein</fullName>
    </submittedName>
</protein>
<evidence type="ECO:0000256" key="1">
    <source>
        <dbReference type="SAM" id="Phobius"/>
    </source>
</evidence>
<keyword evidence="1" id="KW-1133">Transmembrane helix</keyword>
<name>A0A0K0DXX0_STRER</name>
<accession>A0A0K0DXX0</accession>
<dbReference type="AlphaFoldDB" id="A0A0K0DXX0"/>
<reference evidence="3" key="1">
    <citation type="submission" date="2015-08" db="UniProtKB">
        <authorList>
            <consortium name="WormBaseParasite"/>
        </authorList>
    </citation>
    <scope>IDENTIFICATION</scope>
</reference>
<keyword evidence="1" id="KW-0812">Transmembrane</keyword>
<feature type="transmembrane region" description="Helical" evidence="1">
    <location>
        <begin position="6"/>
        <end position="29"/>
    </location>
</feature>
<evidence type="ECO:0000313" key="4">
    <source>
        <dbReference type="WBParaSite" id="TCONS_00009041.p1"/>
    </source>
</evidence>
<evidence type="ECO:0000313" key="2">
    <source>
        <dbReference type="Proteomes" id="UP000035681"/>
    </source>
</evidence>
<dbReference type="WBParaSite" id="TCONS_00009041.p1">
    <property type="protein sequence ID" value="TCONS_00009041.p1"/>
    <property type="gene ID" value="XLOC_006892"/>
</dbReference>
<dbReference type="Proteomes" id="UP000035681">
    <property type="component" value="Unplaced"/>
</dbReference>